<dbReference type="Gene3D" id="2.60.40.10">
    <property type="entry name" value="Immunoglobulins"/>
    <property type="match status" value="1"/>
</dbReference>
<evidence type="ECO:0000256" key="1">
    <source>
        <dbReference type="ARBA" id="ARBA00022729"/>
    </source>
</evidence>
<dbReference type="InterPro" id="IPR013783">
    <property type="entry name" value="Ig-like_fold"/>
</dbReference>
<feature type="chain" id="PRO_5002666901" description="Calx-beta domain-containing protein" evidence="4">
    <location>
        <begin position="23"/>
        <end position="1013"/>
    </location>
</feature>
<dbReference type="PANTHER" id="PTHR41775:SF1">
    <property type="entry name" value="PEPTIDASE M6-LIKE DOMAIN-CONTAINING PROTEIN"/>
    <property type="match status" value="1"/>
</dbReference>
<evidence type="ECO:0000259" key="5">
    <source>
        <dbReference type="SMART" id="SM00237"/>
    </source>
</evidence>
<evidence type="ECO:0000313" key="7">
    <source>
        <dbReference type="Proteomes" id="UP000006201"/>
    </source>
</evidence>
<evidence type="ECO:0000256" key="3">
    <source>
        <dbReference type="ARBA" id="ARBA00022837"/>
    </source>
</evidence>
<accession>A4C4J8</accession>
<evidence type="ECO:0000313" key="6">
    <source>
        <dbReference type="EMBL" id="EAR30480.1"/>
    </source>
</evidence>
<dbReference type="SMART" id="SM00237">
    <property type="entry name" value="Calx_beta"/>
    <property type="match status" value="2"/>
</dbReference>
<name>A4C4J8_9GAMM</name>
<keyword evidence="1 4" id="KW-0732">Signal</keyword>
<protein>
    <recommendedName>
        <fullName evidence="5">Calx-beta domain-containing protein</fullName>
    </recommendedName>
</protein>
<feature type="domain" description="Calx-beta" evidence="5">
    <location>
        <begin position="858"/>
        <end position="957"/>
    </location>
</feature>
<dbReference type="Pfam" id="PF17957">
    <property type="entry name" value="Big_7"/>
    <property type="match status" value="1"/>
</dbReference>
<feature type="domain" description="Calx-beta" evidence="5">
    <location>
        <begin position="750"/>
        <end position="848"/>
    </location>
</feature>
<dbReference type="eggNOG" id="COG2373">
    <property type="taxonomic scope" value="Bacteria"/>
</dbReference>
<dbReference type="Pfam" id="PF03160">
    <property type="entry name" value="Calx-beta"/>
    <property type="match status" value="2"/>
</dbReference>
<dbReference type="OrthoDB" id="275270at2"/>
<comment type="caution">
    <text evidence="6">The sequence shown here is derived from an EMBL/GenBank/DDBJ whole genome shotgun (WGS) entry which is preliminary data.</text>
</comment>
<dbReference type="GO" id="GO:0008233">
    <property type="term" value="F:peptidase activity"/>
    <property type="evidence" value="ECO:0007669"/>
    <property type="project" value="InterPro"/>
</dbReference>
<proteinExistence type="predicted"/>
<dbReference type="EMBL" id="AAOH01000001">
    <property type="protein sequence ID" value="EAR30480.1"/>
    <property type="molecule type" value="Genomic_DNA"/>
</dbReference>
<dbReference type="RefSeq" id="WP_009836778.1">
    <property type="nucleotide sequence ID" value="NZ_AAOH01000001.1"/>
</dbReference>
<keyword evidence="3" id="KW-0106">Calcium</keyword>
<organism evidence="6 7">
    <name type="scientific">Pseudoalteromonas tunicata D2</name>
    <dbReference type="NCBI Taxonomy" id="87626"/>
    <lineage>
        <taxon>Bacteria</taxon>
        <taxon>Pseudomonadati</taxon>
        <taxon>Pseudomonadota</taxon>
        <taxon>Gammaproteobacteria</taxon>
        <taxon>Alteromonadales</taxon>
        <taxon>Pseudoalteromonadaceae</taxon>
        <taxon>Pseudoalteromonas</taxon>
    </lineage>
</organism>
<dbReference type="GO" id="GO:0016020">
    <property type="term" value="C:membrane"/>
    <property type="evidence" value="ECO:0007669"/>
    <property type="project" value="InterPro"/>
</dbReference>
<dbReference type="GO" id="GO:0007154">
    <property type="term" value="P:cell communication"/>
    <property type="evidence" value="ECO:0007669"/>
    <property type="project" value="InterPro"/>
</dbReference>
<evidence type="ECO:0000256" key="2">
    <source>
        <dbReference type="ARBA" id="ARBA00022737"/>
    </source>
</evidence>
<feature type="signal peptide" evidence="4">
    <location>
        <begin position="1"/>
        <end position="22"/>
    </location>
</feature>
<dbReference type="Proteomes" id="UP000006201">
    <property type="component" value="Unassembled WGS sequence"/>
</dbReference>
<dbReference type="AlphaFoldDB" id="A4C4J8"/>
<dbReference type="eggNOG" id="COG4412">
    <property type="taxonomic scope" value="Bacteria"/>
</dbReference>
<dbReference type="SUPFAM" id="SSF141072">
    <property type="entry name" value="CalX-like"/>
    <property type="match status" value="2"/>
</dbReference>
<dbReference type="STRING" id="87626.PTD2_02886"/>
<dbReference type="HOGENOM" id="CLU_297325_0_0_6"/>
<dbReference type="InterPro" id="IPR038081">
    <property type="entry name" value="CalX-like_sf"/>
</dbReference>
<dbReference type="Gene3D" id="2.60.40.2030">
    <property type="match status" value="2"/>
</dbReference>
<gene>
    <name evidence="6" type="ORF">PTD2_02886</name>
</gene>
<dbReference type="SUPFAM" id="SSF55486">
    <property type="entry name" value="Metalloproteases ('zincins'), catalytic domain"/>
    <property type="match status" value="1"/>
</dbReference>
<keyword evidence="7" id="KW-1185">Reference proteome</keyword>
<reference evidence="6 7" key="1">
    <citation type="submission" date="2006-02" db="EMBL/GenBank/DDBJ databases">
        <authorList>
            <person name="Moran M.A."/>
            <person name="Kjelleberg S."/>
            <person name="Egan S."/>
            <person name="Saunders N."/>
            <person name="Thomas T."/>
            <person name="Ferriera S."/>
            <person name="Johnson J."/>
            <person name="Kravitz S."/>
            <person name="Halpern A."/>
            <person name="Remington K."/>
            <person name="Beeson K."/>
            <person name="Tran B."/>
            <person name="Rogers Y.-H."/>
            <person name="Friedman R."/>
            <person name="Venter J.C."/>
        </authorList>
    </citation>
    <scope>NUCLEOTIDE SEQUENCE [LARGE SCALE GENOMIC DNA]</scope>
    <source>
        <strain evidence="6 7">D2</strain>
    </source>
</reference>
<evidence type="ECO:0000256" key="4">
    <source>
        <dbReference type="SAM" id="SignalP"/>
    </source>
</evidence>
<sequence length="1013" mass="111825">MKMRAIQYGLCLFASLSFFANAMQPPTKQQIEKYRLNGQLEQRITDAQKFGNFKISPHLLIESNQRLKNQMNGVTTDSAQSTTRLPWHRGLPAEGTVKTFTLLLDFSDAPAPDHQTKEVITNHIYGEGLAERYPNESLTKFYQRSSYNKLNITGDVIGWYRISKPRSSYSERPDADEMIKEALRYYADQGHDFSQYDNDNDGYIDYFSVVWTGEIGEWATLWWGWQSSMYDPDFLLSNKQLSAFSWQWLSSNNATDDFDPLTLIHETGHGLGLPDFYDYDPDIGPDGGTGGMDMMDGTWGDHGAFSKFVLGWITPQVVGAGQKQVTLQPSSSSEDALIIMPELTIDKPFSEYFVVQNRDQLLNDKPLPTSGVLIWHVDADINDFGFVKDNSFTDTKLIRLMEADGLEQIEKNFGADSGDYYQPGKEFTTTSIPNSQGYLAGSGVEIKQITKSGKNVSFSAGIADIPSINLTGIEPFSVLNSEQTLTAQIASNSVITSVSFYINDQLMVEDSSAPYELLIKSNQLEFGELKISASVLTQNNLKNATAMQVINLPASEVHLVVSLNQGNSASLMAENLVKNGKTVFSVKDFPVINPSQVPVVFVDNTAVNDALSEEQAQRINDYINAGGHLFYENFDFYRANGSGFEQFTNNVKISRTGQWSQDAAKLVGAENSVVFGLEYEPEYTNDYILYVGLASTASDAQSIWQVDGLGWDVAVASSIGAGKIIASSARFSEIPASLQQVVMSNYLDYFTGDANTLNAKVRFDSPEIAHNEQDATLSVILKRNFDDGTNSEVLLALESISATEGVDFQPLTQSSVTFAAGSLEQVVAITINDNQQADGDRHFNIVMSGENTSSQNRVKVTLVDNENRGVVRFEKSNLTVAENSGTFDIVVQRLNGSDDELLFLIESLNGTAVAGTDFESLSQVVKFSAGEETKIITVSIKDNTVVDSDRKFKLELFSDYLMGENQQLEITISNDDVAPPVVVPPTNEKGSSGGSLWLMLLVLLGFNLVRKQN</sequence>
<dbReference type="NCBIfam" id="TIGR03296">
    <property type="entry name" value="M6dom_TIGR03296"/>
    <property type="match status" value="1"/>
</dbReference>
<dbReference type="PANTHER" id="PTHR41775">
    <property type="entry name" value="SECRETED PROTEIN-RELATED"/>
    <property type="match status" value="1"/>
</dbReference>
<keyword evidence="2" id="KW-0677">Repeat</keyword>
<dbReference type="GO" id="GO:0006508">
    <property type="term" value="P:proteolysis"/>
    <property type="evidence" value="ECO:0007669"/>
    <property type="project" value="InterPro"/>
</dbReference>
<dbReference type="InterPro" id="IPR008757">
    <property type="entry name" value="Peptidase_M6-like_domain"/>
</dbReference>
<dbReference type="InterPro" id="IPR003644">
    <property type="entry name" value="Calx_beta"/>
</dbReference>